<evidence type="ECO:0000256" key="5">
    <source>
        <dbReference type="ARBA" id="ARBA00023136"/>
    </source>
</evidence>
<sequence>MLSTFKYISIIEGLSLIALFLIAMPAKYYFDYPDLIFPVGMTHGILFMIYFVASLAASHIAGWSVMRWMVALVCSVIPFAFIFLDRQLNKDIDASKNGAASA</sequence>
<dbReference type="EMBL" id="CACSIO010000012">
    <property type="protein sequence ID" value="CAA0106449.1"/>
    <property type="molecule type" value="Genomic_DNA"/>
</dbReference>
<dbReference type="PANTHER" id="PTHR40077">
    <property type="entry name" value="MEMBRANE PROTEIN-RELATED"/>
    <property type="match status" value="1"/>
</dbReference>
<protein>
    <recommendedName>
        <fullName evidence="7">DUF3817 domain-containing protein</fullName>
    </recommendedName>
</protein>
<dbReference type="PANTHER" id="PTHR40077:SF1">
    <property type="entry name" value="MEMBRANE PROTEIN"/>
    <property type="match status" value="1"/>
</dbReference>
<dbReference type="Proteomes" id="UP000434580">
    <property type="component" value="Unassembled WGS sequence"/>
</dbReference>
<feature type="transmembrane region" description="Helical" evidence="6">
    <location>
        <begin position="35"/>
        <end position="53"/>
    </location>
</feature>
<evidence type="ECO:0000313" key="9">
    <source>
        <dbReference type="EMBL" id="CAA0111932.1"/>
    </source>
</evidence>
<dbReference type="Pfam" id="PF12823">
    <property type="entry name" value="DUF3817"/>
    <property type="match status" value="1"/>
</dbReference>
<reference evidence="10 11" key="1">
    <citation type="submission" date="2019-11" db="EMBL/GenBank/DDBJ databases">
        <authorList>
            <person name="Holert J."/>
        </authorList>
    </citation>
    <scope>NUCLEOTIDE SEQUENCE [LARGE SCALE GENOMIC DNA]</scope>
    <source>
        <strain evidence="9">BC5_2</strain>
        <strain evidence="8">SB11_3</strain>
    </source>
</reference>
<dbReference type="EMBL" id="CACSII010000016">
    <property type="protein sequence ID" value="CAA0111932.1"/>
    <property type="molecule type" value="Genomic_DNA"/>
</dbReference>
<dbReference type="AlphaFoldDB" id="A0A5S9PPP7"/>
<keyword evidence="11" id="KW-1185">Reference proteome</keyword>
<evidence type="ECO:0000313" key="11">
    <source>
        <dbReference type="Proteomes" id="UP000441399"/>
    </source>
</evidence>
<dbReference type="NCBIfam" id="TIGR03954">
    <property type="entry name" value="integ_memb_HG"/>
    <property type="match status" value="1"/>
</dbReference>
<feature type="transmembrane region" description="Helical" evidence="6">
    <location>
        <begin position="65"/>
        <end position="84"/>
    </location>
</feature>
<evidence type="ECO:0000256" key="6">
    <source>
        <dbReference type="SAM" id="Phobius"/>
    </source>
</evidence>
<evidence type="ECO:0000256" key="3">
    <source>
        <dbReference type="ARBA" id="ARBA00022692"/>
    </source>
</evidence>
<feature type="transmembrane region" description="Helical" evidence="6">
    <location>
        <begin position="7"/>
        <end position="29"/>
    </location>
</feature>
<evidence type="ECO:0000256" key="1">
    <source>
        <dbReference type="ARBA" id="ARBA00004651"/>
    </source>
</evidence>
<keyword evidence="4 6" id="KW-1133">Transmembrane helix</keyword>
<evidence type="ECO:0000313" key="10">
    <source>
        <dbReference type="Proteomes" id="UP000434580"/>
    </source>
</evidence>
<keyword evidence="3 6" id="KW-0812">Transmembrane</keyword>
<keyword evidence="2" id="KW-1003">Cell membrane</keyword>
<comment type="subcellular location">
    <subcellularLocation>
        <location evidence="1">Cell membrane</location>
        <topology evidence="1">Multi-pass membrane protein</topology>
    </subcellularLocation>
</comment>
<dbReference type="Proteomes" id="UP000441399">
    <property type="component" value="Unassembled WGS sequence"/>
</dbReference>
<proteinExistence type="predicted"/>
<accession>A0A5S9PPP7</accession>
<dbReference type="InterPro" id="IPR023845">
    <property type="entry name" value="DUF3817_TM"/>
</dbReference>
<evidence type="ECO:0000256" key="2">
    <source>
        <dbReference type="ARBA" id="ARBA00022475"/>
    </source>
</evidence>
<keyword evidence="5 6" id="KW-0472">Membrane</keyword>
<evidence type="ECO:0000313" key="8">
    <source>
        <dbReference type="EMBL" id="CAA0106449.1"/>
    </source>
</evidence>
<name>A0A5S9PPP7_9GAMM</name>
<feature type="domain" description="DUF3817" evidence="7">
    <location>
        <begin position="3"/>
        <end position="89"/>
    </location>
</feature>
<dbReference type="OrthoDB" id="5801636at2"/>
<gene>
    <name evidence="9" type="ORF">DPBNPPHM_01542</name>
    <name evidence="8" type="ORF">OPDIPICF_01063</name>
</gene>
<organism evidence="8 11">
    <name type="scientific">BD1-7 clade bacterium</name>
    <dbReference type="NCBI Taxonomy" id="2029982"/>
    <lineage>
        <taxon>Bacteria</taxon>
        <taxon>Pseudomonadati</taxon>
        <taxon>Pseudomonadota</taxon>
        <taxon>Gammaproteobacteria</taxon>
        <taxon>Cellvibrionales</taxon>
        <taxon>Spongiibacteraceae</taxon>
        <taxon>BD1-7 clade</taxon>
    </lineage>
</organism>
<dbReference type="GO" id="GO:0005886">
    <property type="term" value="C:plasma membrane"/>
    <property type="evidence" value="ECO:0007669"/>
    <property type="project" value="UniProtKB-SubCell"/>
</dbReference>
<evidence type="ECO:0000259" key="7">
    <source>
        <dbReference type="Pfam" id="PF12823"/>
    </source>
</evidence>
<evidence type="ECO:0000256" key="4">
    <source>
        <dbReference type="ARBA" id="ARBA00022989"/>
    </source>
</evidence>